<organism evidence="1 2">
    <name type="scientific">Bacillus phage Kirov</name>
    <dbReference type="NCBI Taxonomy" id="2783539"/>
    <lineage>
        <taxon>Viruses</taxon>
        <taxon>Duplodnaviria</taxon>
        <taxon>Heunggongvirae</taxon>
        <taxon>Uroviricota</taxon>
        <taxon>Caudoviricetes</taxon>
        <taxon>Andregratiavirinae</taxon>
        <taxon>Kirovvirus</taxon>
        <taxon>Kirovvirus kirov</taxon>
    </lineage>
</organism>
<evidence type="ECO:0000313" key="1">
    <source>
        <dbReference type="EMBL" id="QOV08424.1"/>
    </source>
</evidence>
<keyword evidence="2" id="KW-1185">Reference proteome</keyword>
<dbReference type="EMBL" id="MW084976">
    <property type="protein sequence ID" value="QOV08424.1"/>
    <property type="molecule type" value="Genomic_DNA"/>
</dbReference>
<name>A0A7U3NKP8_9CAUD</name>
<sequence length="56" mass="6409">MKIVLDIAGDKIERVKGDSIDGIDIIMKDGRVFHLDSNLYGDFTIEQVREDEKNEN</sequence>
<gene>
    <name evidence="1" type="ORF">Kirov_225</name>
</gene>
<evidence type="ECO:0000313" key="2">
    <source>
        <dbReference type="Proteomes" id="UP000594029"/>
    </source>
</evidence>
<reference evidence="1 2" key="1">
    <citation type="submission" date="2020-10" db="EMBL/GenBank/DDBJ databases">
        <authorList>
            <person name="Kazantseva O.A."/>
            <person name="Piligrimova E.G."/>
            <person name="Shadrin A.M."/>
        </authorList>
    </citation>
    <scope>NUCLEOTIDE SEQUENCE [LARGE SCALE GENOMIC DNA]</scope>
</reference>
<dbReference type="Proteomes" id="UP000594029">
    <property type="component" value="Segment"/>
</dbReference>
<accession>A0A7U3NKP8</accession>
<protein>
    <submittedName>
        <fullName evidence="1">Uncharacterized protein</fullName>
    </submittedName>
</protein>
<proteinExistence type="predicted"/>